<proteinExistence type="inferred from homology"/>
<evidence type="ECO:0000256" key="1">
    <source>
        <dbReference type="ARBA" id="ARBA00006484"/>
    </source>
</evidence>
<dbReference type="CDD" id="cd05233">
    <property type="entry name" value="SDR_c"/>
    <property type="match status" value="1"/>
</dbReference>
<organism evidence="3 4">
    <name type="scientific">Nocardia flavorosea</name>
    <dbReference type="NCBI Taxonomy" id="53429"/>
    <lineage>
        <taxon>Bacteria</taxon>
        <taxon>Bacillati</taxon>
        <taxon>Actinomycetota</taxon>
        <taxon>Actinomycetes</taxon>
        <taxon>Mycobacteriales</taxon>
        <taxon>Nocardiaceae</taxon>
        <taxon>Nocardia</taxon>
    </lineage>
</organism>
<comment type="caution">
    <text evidence="3">The sequence shown here is derived from an EMBL/GenBank/DDBJ whole genome shotgun (WGS) entry which is preliminary data.</text>
</comment>
<dbReference type="AlphaFoldDB" id="A0A846YSK3"/>
<evidence type="ECO:0000313" key="4">
    <source>
        <dbReference type="Proteomes" id="UP000570678"/>
    </source>
</evidence>
<evidence type="ECO:0000313" key="3">
    <source>
        <dbReference type="EMBL" id="NKY60464.1"/>
    </source>
</evidence>
<dbReference type="GO" id="GO:0016491">
    <property type="term" value="F:oxidoreductase activity"/>
    <property type="evidence" value="ECO:0007669"/>
    <property type="project" value="UniProtKB-KW"/>
</dbReference>
<keyword evidence="4" id="KW-1185">Reference proteome</keyword>
<keyword evidence="2" id="KW-0560">Oxidoreductase</keyword>
<dbReference type="SUPFAM" id="SSF51735">
    <property type="entry name" value="NAD(P)-binding Rossmann-fold domains"/>
    <property type="match status" value="1"/>
</dbReference>
<dbReference type="PRINTS" id="PR00080">
    <property type="entry name" value="SDRFAMILY"/>
</dbReference>
<gene>
    <name evidence="3" type="ORF">HGA15_30865</name>
</gene>
<reference evidence="3 4" key="1">
    <citation type="submission" date="2020-04" db="EMBL/GenBank/DDBJ databases">
        <title>MicrobeNet Type strains.</title>
        <authorList>
            <person name="Nicholson A.C."/>
        </authorList>
    </citation>
    <scope>NUCLEOTIDE SEQUENCE [LARGE SCALE GENOMIC DNA]</scope>
    <source>
        <strain evidence="3 4">JCM 3332</strain>
    </source>
</reference>
<dbReference type="Pfam" id="PF13561">
    <property type="entry name" value="adh_short_C2"/>
    <property type="match status" value="1"/>
</dbReference>
<dbReference type="InterPro" id="IPR036291">
    <property type="entry name" value="NAD(P)-bd_dom_sf"/>
</dbReference>
<dbReference type="RefSeq" id="WP_062980019.1">
    <property type="nucleotide sequence ID" value="NZ_JAAXOT010000023.1"/>
</dbReference>
<dbReference type="EMBL" id="JAAXOT010000023">
    <property type="protein sequence ID" value="NKY60464.1"/>
    <property type="molecule type" value="Genomic_DNA"/>
</dbReference>
<dbReference type="NCBIfam" id="NF005559">
    <property type="entry name" value="PRK07231.1"/>
    <property type="match status" value="1"/>
</dbReference>
<dbReference type="PRINTS" id="PR00081">
    <property type="entry name" value="GDHRDH"/>
</dbReference>
<dbReference type="FunFam" id="3.40.50.720:FF:000084">
    <property type="entry name" value="Short-chain dehydrogenase reductase"/>
    <property type="match status" value="1"/>
</dbReference>
<dbReference type="PANTHER" id="PTHR43943">
    <property type="entry name" value="DEHYDROGENASE/REDUCTASE (SDR FAMILY) MEMBER 4"/>
    <property type="match status" value="1"/>
</dbReference>
<dbReference type="Proteomes" id="UP000570678">
    <property type="component" value="Unassembled WGS sequence"/>
</dbReference>
<name>A0A846YSK3_9NOCA</name>
<sequence>MNETTPPASHRLRGAGIFDLTGKVAVVTGGSRGIGRAIAQGFAEAGAAVVIASRKAAACEQAAEEIRSATGVSTAAVACHVGRWADCDALVERVIAEFGHCDILVNNAGMSPRYPSLTEVSEEYYDKVSSVNLKGPFRLGALFGDHMARNGGGSIINVSTIGSLRPGADELVYACAKAGLNALTIGLAEAYGPTVRVNAILPGGVATDIAANWPPGVMEQAIDGTPLQRIGRPEDFIGAATWLAGDAAAFVTGELIRVDGGRYRQTS</sequence>
<accession>A0A846YSK3</accession>
<dbReference type="Gene3D" id="3.40.50.720">
    <property type="entry name" value="NAD(P)-binding Rossmann-like Domain"/>
    <property type="match status" value="1"/>
</dbReference>
<evidence type="ECO:0000256" key="2">
    <source>
        <dbReference type="ARBA" id="ARBA00023002"/>
    </source>
</evidence>
<protein>
    <submittedName>
        <fullName evidence="3">SDR family oxidoreductase</fullName>
    </submittedName>
</protein>
<dbReference type="InterPro" id="IPR002347">
    <property type="entry name" value="SDR_fam"/>
</dbReference>
<comment type="similarity">
    <text evidence="1">Belongs to the short-chain dehydrogenases/reductases (SDR) family.</text>
</comment>
<dbReference type="PANTHER" id="PTHR43943:SF2">
    <property type="entry name" value="DEHYDROGENASE_REDUCTASE 4"/>
    <property type="match status" value="1"/>
</dbReference>